<evidence type="ECO:0000256" key="1">
    <source>
        <dbReference type="PROSITE-ProRule" id="PRU00703"/>
    </source>
</evidence>
<proteinExistence type="predicted"/>
<dbReference type="Gene3D" id="3.10.580.10">
    <property type="entry name" value="CBS-domain"/>
    <property type="match status" value="1"/>
</dbReference>
<dbReference type="AlphaFoldDB" id="A0A9W8HS24"/>
<dbReference type="Pfam" id="PF00571">
    <property type="entry name" value="CBS"/>
    <property type="match status" value="1"/>
</dbReference>
<feature type="domain" description="CBS" evidence="2">
    <location>
        <begin position="19"/>
        <end position="77"/>
    </location>
</feature>
<dbReference type="PROSITE" id="PS51371">
    <property type="entry name" value="CBS"/>
    <property type="match status" value="1"/>
</dbReference>
<evidence type="ECO:0000313" key="3">
    <source>
        <dbReference type="EMBL" id="KAJ2793355.1"/>
    </source>
</evidence>
<dbReference type="EMBL" id="JANBUO010002930">
    <property type="protein sequence ID" value="KAJ2793355.1"/>
    <property type="molecule type" value="Genomic_DNA"/>
</dbReference>
<protein>
    <recommendedName>
        <fullName evidence="2">CBS domain-containing protein</fullName>
    </recommendedName>
</protein>
<dbReference type="SMART" id="SM00116">
    <property type="entry name" value="CBS"/>
    <property type="match status" value="1"/>
</dbReference>
<dbReference type="SUPFAM" id="SSF54631">
    <property type="entry name" value="CBS-domain pair"/>
    <property type="match status" value="1"/>
</dbReference>
<dbReference type="Proteomes" id="UP001140094">
    <property type="component" value="Unassembled WGS sequence"/>
</dbReference>
<sequence>MKTAALEKYTVRDVLEYRGNPQLYHTINDVGTVEDALALMRDHDIVSLPVFDSNSQSFVDIVSVYDIRDYIIHSKVSYPLSVSTHGTSRKPRLE</sequence>
<organism evidence="3 4">
    <name type="scientific">Coemansia guatemalensis</name>
    <dbReference type="NCBI Taxonomy" id="2761395"/>
    <lineage>
        <taxon>Eukaryota</taxon>
        <taxon>Fungi</taxon>
        <taxon>Fungi incertae sedis</taxon>
        <taxon>Zoopagomycota</taxon>
        <taxon>Kickxellomycotina</taxon>
        <taxon>Kickxellomycetes</taxon>
        <taxon>Kickxellales</taxon>
        <taxon>Kickxellaceae</taxon>
        <taxon>Coemansia</taxon>
    </lineage>
</organism>
<dbReference type="OrthoDB" id="449052at2759"/>
<comment type="caution">
    <text evidence="3">The sequence shown here is derived from an EMBL/GenBank/DDBJ whole genome shotgun (WGS) entry which is preliminary data.</text>
</comment>
<accession>A0A9W8HS24</accession>
<keyword evidence="4" id="KW-1185">Reference proteome</keyword>
<evidence type="ECO:0000259" key="2">
    <source>
        <dbReference type="PROSITE" id="PS51371"/>
    </source>
</evidence>
<dbReference type="InterPro" id="IPR046342">
    <property type="entry name" value="CBS_dom_sf"/>
</dbReference>
<gene>
    <name evidence="3" type="ORF">H4R20_006562</name>
</gene>
<evidence type="ECO:0000313" key="4">
    <source>
        <dbReference type="Proteomes" id="UP001140094"/>
    </source>
</evidence>
<reference evidence="3" key="1">
    <citation type="submission" date="2022-07" db="EMBL/GenBank/DDBJ databases">
        <title>Phylogenomic reconstructions and comparative analyses of Kickxellomycotina fungi.</title>
        <authorList>
            <person name="Reynolds N.K."/>
            <person name="Stajich J.E."/>
            <person name="Barry K."/>
            <person name="Grigoriev I.V."/>
            <person name="Crous P."/>
            <person name="Smith M.E."/>
        </authorList>
    </citation>
    <scope>NUCLEOTIDE SEQUENCE</scope>
    <source>
        <strain evidence="3">NRRL 1565</strain>
    </source>
</reference>
<dbReference type="InterPro" id="IPR000644">
    <property type="entry name" value="CBS_dom"/>
</dbReference>
<name>A0A9W8HS24_9FUNG</name>
<keyword evidence="1" id="KW-0129">CBS domain</keyword>